<feature type="compositionally biased region" description="Low complexity" evidence="2">
    <location>
        <begin position="163"/>
        <end position="233"/>
    </location>
</feature>
<proteinExistence type="predicted"/>
<dbReference type="Gene3D" id="1.10.260.40">
    <property type="entry name" value="lambda repressor-like DNA-binding domains"/>
    <property type="match status" value="1"/>
</dbReference>
<dbReference type="PANTHER" id="PTHR46797:SF1">
    <property type="entry name" value="METHYLPHOSPHONATE SYNTHASE"/>
    <property type="match status" value="1"/>
</dbReference>
<evidence type="ECO:0000313" key="5">
    <source>
        <dbReference type="Proteomes" id="UP001201873"/>
    </source>
</evidence>
<comment type="caution">
    <text evidence="4">The sequence shown here is derived from an EMBL/GenBank/DDBJ whole genome shotgun (WGS) entry which is preliminary data.</text>
</comment>
<dbReference type="SMART" id="SM00530">
    <property type="entry name" value="HTH_XRE"/>
    <property type="match status" value="1"/>
</dbReference>
<feature type="domain" description="HTH cro/C1-type" evidence="3">
    <location>
        <begin position="13"/>
        <end position="67"/>
    </location>
</feature>
<dbReference type="PANTHER" id="PTHR46797">
    <property type="entry name" value="HTH-TYPE TRANSCRIPTIONAL REGULATOR"/>
    <property type="match status" value="1"/>
</dbReference>
<dbReference type="InterPro" id="IPR010982">
    <property type="entry name" value="Lambda_DNA-bd_dom_sf"/>
</dbReference>
<evidence type="ECO:0000313" key="4">
    <source>
        <dbReference type="EMBL" id="MCK9874736.1"/>
    </source>
</evidence>
<gene>
    <name evidence="4" type="ORF">MXD59_02880</name>
</gene>
<keyword evidence="1" id="KW-0238">DNA-binding</keyword>
<protein>
    <submittedName>
        <fullName evidence="4">Helix-turn-helix domain-containing protein</fullName>
    </submittedName>
</protein>
<accession>A0ABT0JT51</accession>
<reference evidence="4 5" key="1">
    <citation type="submission" date="2022-04" db="EMBL/GenBank/DDBJ databases">
        <title>Genome diversity in the genus Frankia.</title>
        <authorList>
            <person name="Carlos-Shanley C."/>
            <person name="Hahn D."/>
        </authorList>
    </citation>
    <scope>NUCLEOTIDE SEQUENCE [LARGE SCALE GENOMIC DNA]</scope>
    <source>
        <strain evidence="4 5">Ag45/Mut15</strain>
    </source>
</reference>
<dbReference type="InterPro" id="IPR050807">
    <property type="entry name" value="TransReg_Diox_bact_type"/>
</dbReference>
<evidence type="ECO:0000256" key="1">
    <source>
        <dbReference type="ARBA" id="ARBA00023125"/>
    </source>
</evidence>
<dbReference type="InterPro" id="IPR001387">
    <property type="entry name" value="Cro/C1-type_HTH"/>
</dbReference>
<evidence type="ECO:0000256" key="2">
    <source>
        <dbReference type="SAM" id="MobiDB-lite"/>
    </source>
</evidence>
<dbReference type="PROSITE" id="PS50943">
    <property type="entry name" value="HTH_CROC1"/>
    <property type="match status" value="1"/>
</dbReference>
<feature type="compositionally biased region" description="Low complexity" evidence="2">
    <location>
        <begin position="125"/>
        <end position="136"/>
    </location>
</feature>
<sequence>MSALNVRELGDFIRDQRRTAQISLRQLAKQAGVSNPYLSQIERGLRRPSAEILQQIAKALRISAEALYVQAGILEERHGGDSVMAAVLADESLSERQKQVVLDIYEAFCKENAVANHTAAAEKQTTAAGAAPAGSEANRRPAATADQTGAGRPVATGTPVKVRSTTPRAPRRTATTGTATTGTATTGTAAATASAAGTSVTTPRSTRTSRSTRAVRASGTASKPAAAPKADTAPRTSTAPKADPAPKTSTAPNVDPAATPGGTGQPEG</sequence>
<evidence type="ECO:0000259" key="3">
    <source>
        <dbReference type="PROSITE" id="PS50943"/>
    </source>
</evidence>
<feature type="region of interest" description="Disordered" evidence="2">
    <location>
        <begin position="125"/>
        <end position="268"/>
    </location>
</feature>
<dbReference type="CDD" id="cd00093">
    <property type="entry name" value="HTH_XRE"/>
    <property type="match status" value="1"/>
</dbReference>
<dbReference type="Proteomes" id="UP001201873">
    <property type="component" value="Unassembled WGS sequence"/>
</dbReference>
<dbReference type="EMBL" id="JALKFT010000002">
    <property type="protein sequence ID" value="MCK9874736.1"/>
    <property type="molecule type" value="Genomic_DNA"/>
</dbReference>
<dbReference type="Pfam" id="PF01381">
    <property type="entry name" value="HTH_3"/>
    <property type="match status" value="1"/>
</dbReference>
<organism evidence="4 5">
    <name type="scientific">Frankia umida</name>
    <dbReference type="NCBI Taxonomy" id="573489"/>
    <lineage>
        <taxon>Bacteria</taxon>
        <taxon>Bacillati</taxon>
        <taxon>Actinomycetota</taxon>
        <taxon>Actinomycetes</taxon>
        <taxon>Frankiales</taxon>
        <taxon>Frankiaceae</taxon>
        <taxon>Frankia</taxon>
    </lineage>
</organism>
<keyword evidence="5" id="KW-1185">Reference proteome</keyword>
<dbReference type="RefSeq" id="WP_248823332.1">
    <property type="nucleotide sequence ID" value="NZ_JALKFT010000002.1"/>
</dbReference>
<dbReference type="SUPFAM" id="SSF47413">
    <property type="entry name" value="lambda repressor-like DNA-binding domains"/>
    <property type="match status" value="1"/>
</dbReference>
<name>A0ABT0JT51_9ACTN</name>